<name>A0A8T1VRK9_9STRA</name>
<reference evidence="2" key="1">
    <citation type="submission" date="2021-02" db="EMBL/GenBank/DDBJ databases">
        <authorList>
            <person name="Palmer J.M."/>
        </authorList>
    </citation>
    <scope>NUCLEOTIDE SEQUENCE</scope>
    <source>
        <strain evidence="2">SCRP734</strain>
    </source>
</reference>
<comment type="caution">
    <text evidence="2">The sequence shown here is derived from an EMBL/GenBank/DDBJ whole genome shotgun (WGS) entry which is preliminary data.</text>
</comment>
<feature type="transmembrane region" description="Helical" evidence="1">
    <location>
        <begin position="349"/>
        <end position="370"/>
    </location>
</feature>
<organism evidence="2 3">
    <name type="scientific">Phytophthora pseudosyringae</name>
    <dbReference type="NCBI Taxonomy" id="221518"/>
    <lineage>
        <taxon>Eukaryota</taxon>
        <taxon>Sar</taxon>
        <taxon>Stramenopiles</taxon>
        <taxon>Oomycota</taxon>
        <taxon>Peronosporomycetes</taxon>
        <taxon>Peronosporales</taxon>
        <taxon>Peronosporaceae</taxon>
        <taxon>Phytophthora</taxon>
    </lineage>
</organism>
<evidence type="ECO:0000313" key="2">
    <source>
        <dbReference type="EMBL" id="KAG7382673.1"/>
    </source>
</evidence>
<keyword evidence="1" id="KW-0812">Transmembrane</keyword>
<sequence>MSDDAFVDFSKPPLKPGMSQRAFGTMDKILQAPESTPFMRSLRLVHRLAVFAVALLYVGISLQSFSTAVIILRGAVSHNLPLQTHTTSLIVSYAGSTTIQESPLVQHVLGGSTTPREDTLYLESSTSQSSSGCSNVSNYDAKIYSNVFLRFLFSKLQEHASYNLSYVSGLELVAPVVDCTFDLLVSGDPTVARVYYLARPKSDSTNALLLSTSLSAQDYQVAQQFQKGPGLVVLVTPINDMRATSLDHQIAVALNYPYVAKPAFAYSELAGTDGDNNWILQMLPNQRNHDPAKLVRMARRFGRYMGDPTAQSNIETAHLELQSDPKTELGGWTWHGRAVLHDSWAWTHAAHGIFALNVIFNLTVLSFVMYRRLRMGHFWVGDAFSTISSMLLYRGLLVVVFNFLNGFWTVTKMCISIGDTITGRHAIYYRPELVHADLLSVFLNVVSLLSYLARERIDPLLAFATFELGWSYRVELAKLFPSLRKHIENFAVADATMGLLDVSPGLAALSPMELLTAYGVVANRRPVVLSVVVSICSPLVLIVVYLACRKAARYVTSPASGGKGATRRRPDAYAKGLEETVIETKHLTKDKSLVPPVRLVLKEIDTPRLRRISALHRAIMLYLIPSQTTYM</sequence>
<dbReference type="AlphaFoldDB" id="A0A8T1VRK9"/>
<gene>
    <name evidence="2" type="ORF">PHYPSEUDO_004643</name>
</gene>
<accession>A0A8T1VRK9</accession>
<keyword evidence="3" id="KW-1185">Reference proteome</keyword>
<dbReference type="EMBL" id="JAGDFM010000200">
    <property type="protein sequence ID" value="KAG7382673.1"/>
    <property type="molecule type" value="Genomic_DNA"/>
</dbReference>
<keyword evidence="1" id="KW-0472">Membrane</keyword>
<evidence type="ECO:0000256" key="1">
    <source>
        <dbReference type="SAM" id="Phobius"/>
    </source>
</evidence>
<dbReference type="Proteomes" id="UP000694044">
    <property type="component" value="Unassembled WGS sequence"/>
</dbReference>
<feature type="transmembrane region" description="Helical" evidence="1">
    <location>
        <begin position="48"/>
        <end position="72"/>
    </location>
</feature>
<keyword evidence="1" id="KW-1133">Transmembrane helix</keyword>
<dbReference type="OrthoDB" id="64243at2759"/>
<evidence type="ECO:0008006" key="4">
    <source>
        <dbReference type="Google" id="ProtNLM"/>
    </source>
</evidence>
<protein>
    <recommendedName>
        <fullName evidence="4">Transmembrane protein</fullName>
    </recommendedName>
</protein>
<feature type="transmembrane region" description="Helical" evidence="1">
    <location>
        <begin position="391"/>
        <end position="410"/>
    </location>
</feature>
<evidence type="ECO:0000313" key="3">
    <source>
        <dbReference type="Proteomes" id="UP000694044"/>
    </source>
</evidence>
<proteinExistence type="predicted"/>
<feature type="transmembrane region" description="Helical" evidence="1">
    <location>
        <begin position="527"/>
        <end position="548"/>
    </location>
</feature>